<keyword evidence="5" id="KW-1133">Transmembrane helix</keyword>
<reference evidence="6 7" key="1">
    <citation type="submission" date="2017-11" db="EMBL/GenBank/DDBJ databases">
        <title>Genomic Encyclopedia of Archaeal and Bacterial Type Strains, Phase II (KMG-II): From Individual Species to Whole Genera.</title>
        <authorList>
            <person name="Goeker M."/>
        </authorList>
    </citation>
    <scope>NUCLEOTIDE SEQUENCE [LARGE SCALE GENOMIC DNA]</scope>
    <source>
        <strain evidence="6 7">DSM 22413</strain>
    </source>
</reference>
<comment type="similarity">
    <text evidence="1">Belongs to the HAD-like hydrolase superfamily. SerB family.</text>
</comment>
<organism evidence="6 7">
    <name type="scientific">Luteimicrobium subarcticum</name>
    <dbReference type="NCBI Taxonomy" id="620910"/>
    <lineage>
        <taxon>Bacteria</taxon>
        <taxon>Bacillati</taxon>
        <taxon>Actinomycetota</taxon>
        <taxon>Actinomycetes</taxon>
        <taxon>Micrococcales</taxon>
        <taxon>Luteimicrobium</taxon>
    </lineage>
</organism>
<evidence type="ECO:0000256" key="1">
    <source>
        <dbReference type="ARBA" id="ARBA00009184"/>
    </source>
</evidence>
<dbReference type="FunFam" id="3.40.50.1000:FF:000025">
    <property type="entry name" value="HAD hydrolase, family IB"/>
    <property type="match status" value="1"/>
</dbReference>
<dbReference type="NCBIfam" id="TIGR01490">
    <property type="entry name" value="HAD-SF-IB-hyp1"/>
    <property type="match status" value="1"/>
</dbReference>
<dbReference type="CDD" id="cd02612">
    <property type="entry name" value="HAD_PGPPase"/>
    <property type="match status" value="1"/>
</dbReference>
<sequence>MTRAAAFFDLDKTVIATTSAMAFSREFYAGGLVTRAEGLRSAYAHFVFMLGSADADQTERLRASMSTLVTGWDVAQVREIVTSSLATTIDPVVYAEAVDLIREHHAAGRDVVIVSASASDLVAPIAAVLGADDFIASQMEVADGRYTGNITFYAYGEHKAEAIRDLAAREGYDLAASYAYSDSVTDVPMLSVVGHATAVNPDRALRAAADERGWEVRRFARPVSARTALTSKPVLATAGAVTLAGVVALVWGVARRRRA</sequence>
<dbReference type="SUPFAM" id="SSF56784">
    <property type="entry name" value="HAD-like"/>
    <property type="match status" value="1"/>
</dbReference>
<dbReference type="InterPro" id="IPR023214">
    <property type="entry name" value="HAD_sf"/>
</dbReference>
<dbReference type="Pfam" id="PF12710">
    <property type="entry name" value="HAD"/>
    <property type="match status" value="1"/>
</dbReference>
<evidence type="ECO:0000256" key="3">
    <source>
        <dbReference type="ARBA" id="ARBA00022801"/>
    </source>
</evidence>
<keyword evidence="2" id="KW-0479">Metal-binding</keyword>
<keyword evidence="5" id="KW-0812">Transmembrane</keyword>
<dbReference type="AlphaFoldDB" id="A0A2M8WSG3"/>
<dbReference type="InterPro" id="IPR036412">
    <property type="entry name" value="HAD-like_sf"/>
</dbReference>
<dbReference type="PANTHER" id="PTHR43344:SF13">
    <property type="entry name" value="PHOSPHATASE RV3661-RELATED"/>
    <property type="match status" value="1"/>
</dbReference>
<dbReference type="GO" id="GO:0016787">
    <property type="term" value="F:hydrolase activity"/>
    <property type="evidence" value="ECO:0007669"/>
    <property type="project" value="UniProtKB-KW"/>
</dbReference>
<dbReference type="OrthoDB" id="25607at2"/>
<dbReference type="EMBL" id="PGTZ01000007">
    <property type="protein sequence ID" value="PJI93869.1"/>
    <property type="molecule type" value="Genomic_DNA"/>
</dbReference>
<keyword evidence="5" id="KW-0472">Membrane</keyword>
<dbReference type="Gene3D" id="1.20.1440.100">
    <property type="entry name" value="SG protein - dephosphorylation function"/>
    <property type="match status" value="1"/>
</dbReference>
<evidence type="ECO:0000256" key="5">
    <source>
        <dbReference type="SAM" id="Phobius"/>
    </source>
</evidence>
<dbReference type="Proteomes" id="UP000231586">
    <property type="component" value="Unassembled WGS sequence"/>
</dbReference>
<evidence type="ECO:0000313" key="6">
    <source>
        <dbReference type="EMBL" id="PJI93869.1"/>
    </source>
</evidence>
<dbReference type="InterPro" id="IPR050582">
    <property type="entry name" value="HAD-like_SerB"/>
</dbReference>
<comment type="caution">
    <text evidence="6">The sequence shown here is derived from an EMBL/GenBank/DDBJ whole genome shotgun (WGS) entry which is preliminary data.</text>
</comment>
<gene>
    <name evidence="6" type="ORF">CLV34_1349</name>
</gene>
<keyword evidence="3 6" id="KW-0378">Hydrolase</keyword>
<accession>A0A2M8WSG3</accession>
<dbReference type="InterPro" id="IPR006385">
    <property type="entry name" value="HAD_hydro_SerB1"/>
</dbReference>
<feature type="transmembrane region" description="Helical" evidence="5">
    <location>
        <begin position="234"/>
        <end position="254"/>
    </location>
</feature>
<evidence type="ECO:0000256" key="2">
    <source>
        <dbReference type="ARBA" id="ARBA00022723"/>
    </source>
</evidence>
<evidence type="ECO:0000313" key="7">
    <source>
        <dbReference type="Proteomes" id="UP000231586"/>
    </source>
</evidence>
<dbReference type="RefSeq" id="WP_100349496.1">
    <property type="nucleotide sequence ID" value="NZ_PGTZ01000007.1"/>
</dbReference>
<evidence type="ECO:0000256" key="4">
    <source>
        <dbReference type="ARBA" id="ARBA00022842"/>
    </source>
</evidence>
<dbReference type="PANTHER" id="PTHR43344">
    <property type="entry name" value="PHOSPHOSERINE PHOSPHATASE"/>
    <property type="match status" value="1"/>
</dbReference>
<keyword evidence="7" id="KW-1185">Reference proteome</keyword>
<dbReference type="Gene3D" id="3.40.50.1000">
    <property type="entry name" value="HAD superfamily/HAD-like"/>
    <property type="match status" value="1"/>
</dbReference>
<keyword evidence="4" id="KW-0460">Magnesium</keyword>
<proteinExistence type="inferred from homology"/>
<name>A0A2M8WSG3_9MICO</name>
<dbReference type="NCBIfam" id="TIGR01488">
    <property type="entry name" value="HAD-SF-IB"/>
    <property type="match status" value="1"/>
</dbReference>
<protein>
    <submittedName>
        <fullName evidence="6">HAD superfamily hydrolase (TIGR01490 family)</fullName>
    </submittedName>
</protein>
<dbReference type="GO" id="GO:0046872">
    <property type="term" value="F:metal ion binding"/>
    <property type="evidence" value="ECO:0007669"/>
    <property type="project" value="UniProtKB-KW"/>
</dbReference>